<dbReference type="Proteomes" id="UP000325286">
    <property type="component" value="Chromosome"/>
</dbReference>
<evidence type="ECO:0000256" key="1">
    <source>
        <dbReference type="SAM" id="MobiDB-lite"/>
    </source>
</evidence>
<keyword evidence="3" id="KW-1185">Reference proteome</keyword>
<feature type="compositionally biased region" description="Polar residues" evidence="1">
    <location>
        <begin position="68"/>
        <end position="80"/>
    </location>
</feature>
<feature type="region of interest" description="Disordered" evidence="1">
    <location>
        <begin position="66"/>
        <end position="85"/>
    </location>
</feature>
<dbReference type="AlphaFoldDB" id="A0A5B9QSY4"/>
<evidence type="ECO:0000313" key="2">
    <source>
        <dbReference type="EMBL" id="QEG40515.1"/>
    </source>
</evidence>
<evidence type="ECO:0000313" key="3">
    <source>
        <dbReference type="Proteomes" id="UP000325286"/>
    </source>
</evidence>
<name>A0A5B9QSY4_9BACT</name>
<accession>A0A5B9QSY4</accession>
<feature type="region of interest" description="Disordered" evidence="1">
    <location>
        <begin position="90"/>
        <end position="110"/>
    </location>
</feature>
<protein>
    <submittedName>
        <fullName evidence="2">Uncharacterized protein</fullName>
    </submittedName>
</protein>
<dbReference type="KEGG" id="rul:UC8_25290"/>
<dbReference type="EMBL" id="CP042914">
    <property type="protein sequence ID" value="QEG40515.1"/>
    <property type="molecule type" value="Genomic_DNA"/>
</dbReference>
<reference evidence="2 3" key="1">
    <citation type="submission" date="2019-08" db="EMBL/GenBank/DDBJ databases">
        <title>Deep-cultivation of Planctomycetes and their phenomic and genomic characterization uncovers novel biology.</title>
        <authorList>
            <person name="Wiegand S."/>
            <person name="Jogler M."/>
            <person name="Boedeker C."/>
            <person name="Pinto D."/>
            <person name="Vollmers J."/>
            <person name="Rivas-Marin E."/>
            <person name="Kohn T."/>
            <person name="Peeters S.H."/>
            <person name="Heuer A."/>
            <person name="Rast P."/>
            <person name="Oberbeckmann S."/>
            <person name="Bunk B."/>
            <person name="Jeske O."/>
            <person name="Meyerdierks A."/>
            <person name="Storesund J.E."/>
            <person name="Kallscheuer N."/>
            <person name="Luecker S."/>
            <person name="Lage O.M."/>
            <person name="Pohl T."/>
            <person name="Merkel B.J."/>
            <person name="Hornburger P."/>
            <person name="Mueller R.-W."/>
            <person name="Bruemmer F."/>
            <person name="Labrenz M."/>
            <person name="Spormann A.M."/>
            <person name="Op den Camp H."/>
            <person name="Overmann J."/>
            <person name="Amann R."/>
            <person name="Jetten M.S.M."/>
            <person name="Mascher T."/>
            <person name="Medema M.H."/>
            <person name="Devos D.P."/>
            <person name="Kaster A.-K."/>
            <person name="Ovreas L."/>
            <person name="Rohde M."/>
            <person name="Galperin M.Y."/>
            <person name="Jogler C."/>
        </authorList>
    </citation>
    <scope>NUCLEOTIDE SEQUENCE [LARGE SCALE GENOMIC DNA]</scope>
    <source>
        <strain evidence="2 3">UC8</strain>
    </source>
</reference>
<proteinExistence type="predicted"/>
<organism evidence="2 3">
    <name type="scientific">Roseimaritima ulvae</name>
    <dbReference type="NCBI Taxonomy" id="980254"/>
    <lineage>
        <taxon>Bacteria</taxon>
        <taxon>Pseudomonadati</taxon>
        <taxon>Planctomycetota</taxon>
        <taxon>Planctomycetia</taxon>
        <taxon>Pirellulales</taxon>
        <taxon>Pirellulaceae</taxon>
        <taxon>Roseimaritima</taxon>
    </lineage>
</organism>
<gene>
    <name evidence="2" type="ORF">UC8_25290</name>
</gene>
<sequence length="495" mass="52204">MRGVPNLGDFARLAFSGLAISVWTLGTSFAQSPQYPQSGPMPINQAPALPSSPAFVPETQLAPVTPRSAVTTPNPPSSMLGSPVFDPYDRGAAAGNLRNATPAPLQQPAPYSGGGLGSMFSGIGAPFNGGAPVAAPSLGGSPLFGGGSTAGFPTTPPPSYGLPSATVGPPVYATPNSGAMYGAPATVYPPAAYPNQAPSTLFPGGMFGSGGMFSGSSSLSNSLPEPFRLFQGPRLRHTWLSGGDAANDLDMNQTDVSVAVAMPNFLYSTQPLYILPSFTYHSWDGPQGAAGGAADLPSKLYDAFLDFGWQSDPQRIVGAELGLRVGVFTDFETMNSGSLRVLGRALGIFRLSPMSTFKLGAMYVDRNDIKLLPAGGLLYQPNPYTRFDITFPDPKFSRYIRTVGVYDTWGYIAGEFGGGSWTLQRASGAEDSVDINDYRILLGLEWGRSDLIRSGRRTGFAEVGYVFGREVEYANNPGDNFDPNDTFLLRVGIGY</sequence>